<sequence length="164" mass="17593">MMTALATVAAVHRRNNDYLIDLSCEQNTSCSSCASQKSCGTGIVSKAVGAKSLFWSVVSSKPISEGQVVEIGFPEKTLLQSAVTVYILPIAFLMIGALLAQWLLVPYFKLGELTVIVSAFISAYIGIRIAKHKAHKLEQASAQQVVLLRILGEPIIQSSNKGAN</sequence>
<feature type="transmembrane region" description="Helical" evidence="1">
    <location>
        <begin position="110"/>
        <end position="127"/>
    </location>
</feature>
<dbReference type="PIRSF" id="PIRSF004923">
    <property type="entry name" value="RseC"/>
    <property type="match status" value="1"/>
</dbReference>
<comment type="caution">
    <text evidence="2">The sequence shown here is derived from an EMBL/GenBank/DDBJ whole genome shotgun (WGS) entry which is preliminary data.</text>
</comment>
<gene>
    <name evidence="2" type="ORF">KP803_15880</name>
</gene>
<dbReference type="PANTHER" id="PTHR35867">
    <property type="entry name" value="PROTEIN RSEC"/>
    <property type="match status" value="1"/>
</dbReference>
<evidence type="ECO:0000313" key="2">
    <source>
        <dbReference type="EMBL" id="MCK6264757.1"/>
    </source>
</evidence>
<keyword evidence="3" id="KW-1185">Reference proteome</keyword>
<keyword evidence="1" id="KW-1133">Transmembrane helix</keyword>
<dbReference type="RefSeq" id="WP_248009841.1">
    <property type="nucleotide sequence ID" value="NZ_JAJHVV010000010.1"/>
</dbReference>
<evidence type="ECO:0000313" key="3">
    <source>
        <dbReference type="Proteomes" id="UP001139559"/>
    </source>
</evidence>
<keyword evidence="1" id="KW-0812">Transmembrane</keyword>
<dbReference type="Pfam" id="PF04246">
    <property type="entry name" value="RseC_MucC"/>
    <property type="match status" value="1"/>
</dbReference>
<proteinExistence type="predicted"/>
<keyword evidence="1" id="KW-0472">Membrane</keyword>
<dbReference type="PANTHER" id="PTHR35867:SF1">
    <property type="entry name" value="PROTEIN RSEC"/>
    <property type="match status" value="1"/>
</dbReference>
<name>A0A9X2BKN9_9VIBR</name>
<dbReference type="AlphaFoldDB" id="A0A9X2BKN9"/>
<reference evidence="2" key="1">
    <citation type="submission" date="2021-11" db="EMBL/GenBank/DDBJ databases">
        <title>Vibrio ZSDE26 sp. nov. and Vibrio ZSDZ34 sp. nov., isolated from coastal seawater in Qingdao.</title>
        <authorList>
            <person name="Zhang P."/>
        </authorList>
    </citation>
    <scope>NUCLEOTIDE SEQUENCE</scope>
    <source>
        <strain evidence="2">ZSDE26</strain>
    </source>
</reference>
<accession>A0A9X2BKN9</accession>
<feature type="transmembrane region" description="Helical" evidence="1">
    <location>
        <begin position="83"/>
        <end position="104"/>
    </location>
</feature>
<evidence type="ECO:0000256" key="1">
    <source>
        <dbReference type="SAM" id="Phobius"/>
    </source>
</evidence>
<dbReference type="Proteomes" id="UP001139559">
    <property type="component" value="Unassembled WGS sequence"/>
</dbReference>
<dbReference type="EMBL" id="JAJHVV010000010">
    <property type="protein sequence ID" value="MCK6264757.1"/>
    <property type="molecule type" value="Genomic_DNA"/>
</dbReference>
<organism evidence="2 3">
    <name type="scientific">Vibrio amylolyticus</name>
    <dbReference type="NCBI Taxonomy" id="2847292"/>
    <lineage>
        <taxon>Bacteria</taxon>
        <taxon>Pseudomonadati</taxon>
        <taxon>Pseudomonadota</taxon>
        <taxon>Gammaproteobacteria</taxon>
        <taxon>Vibrionales</taxon>
        <taxon>Vibrionaceae</taxon>
        <taxon>Vibrio</taxon>
    </lineage>
</organism>
<dbReference type="InterPro" id="IPR007359">
    <property type="entry name" value="SigmaE_reg_RseC_MucC"/>
</dbReference>
<dbReference type="InterPro" id="IPR026268">
    <property type="entry name" value="RseC"/>
</dbReference>
<protein>
    <submittedName>
        <fullName evidence="2">SoxR reducing system RseC family protein</fullName>
    </submittedName>
</protein>